<proteinExistence type="predicted"/>
<dbReference type="EMBL" id="CP068570">
    <property type="protein sequence ID" value="QQZ51855.1"/>
    <property type="molecule type" value="Genomic_DNA"/>
</dbReference>
<reference evidence="1" key="1">
    <citation type="submission" date="2021-01" db="EMBL/GenBank/DDBJ databases">
        <title>Genome sequence of Phenylobacterium sp. 20VBR1 isolated from a valley glaceir, Ny-Alesund, Svalbard.</title>
        <authorList>
            <person name="Thomas F.A."/>
            <person name="Krishnan K.P."/>
            <person name="Sinha R.K."/>
        </authorList>
    </citation>
    <scope>NUCLEOTIDE SEQUENCE</scope>
    <source>
        <strain evidence="1">20VBR1</strain>
    </source>
</reference>
<sequence length="59" mass="6750">MDALDKDEVWREEGLSIGGLASRLGVAEHHLRRLINEDLAYRNFAAFSTSAAWPPRRWP</sequence>
<protein>
    <submittedName>
        <fullName evidence="1">Uncharacterized protein</fullName>
    </submittedName>
</protein>
<accession>A0A974P7G5</accession>
<gene>
    <name evidence="1" type="ORF">JKL49_13885</name>
</gene>
<evidence type="ECO:0000313" key="1">
    <source>
        <dbReference type="EMBL" id="QQZ51855.1"/>
    </source>
</evidence>
<name>A0A974P7G5_9CAUL</name>
<dbReference type="AlphaFoldDB" id="A0A974P7G5"/>
<organism evidence="1">
    <name type="scientific">Phenylobacterium glaciei</name>
    <dbReference type="NCBI Taxonomy" id="2803784"/>
    <lineage>
        <taxon>Bacteria</taxon>
        <taxon>Pseudomonadati</taxon>
        <taxon>Pseudomonadota</taxon>
        <taxon>Alphaproteobacteria</taxon>
        <taxon>Caulobacterales</taxon>
        <taxon>Caulobacteraceae</taxon>
        <taxon>Phenylobacterium</taxon>
    </lineage>
</organism>